<dbReference type="PANTHER" id="PTHR23033:SF8">
    <property type="entry name" value="HEXOSYLTRANSFERASE"/>
    <property type="match status" value="1"/>
</dbReference>
<evidence type="ECO:0000256" key="1">
    <source>
        <dbReference type="ARBA" id="ARBA00004606"/>
    </source>
</evidence>
<dbReference type="Proteomes" id="UP001331761">
    <property type="component" value="Unassembled WGS sequence"/>
</dbReference>
<dbReference type="Gene3D" id="3.90.550.50">
    <property type="match status" value="1"/>
</dbReference>
<reference evidence="8 9" key="1">
    <citation type="submission" date="2019-10" db="EMBL/GenBank/DDBJ databases">
        <title>Assembly and Annotation for the nematode Trichostrongylus colubriformis.</title>
        <authorList>
            <person name="Martin J."/>
        </authorList>
    </citation>
    <scope>NUCLEOTIDE SEQUENCE [LARGE SCALE GENOMIC DNA]</scope>
    <source>
        <strain evidence="8">G859</strain>
        <tissue evidence="8">Whole worm</tissue>
    </source>
</reference>
<dbReference type="PANTHER" id="PTHR23033">
    <property type="entry name" value="BETA1,3-GALACTOSYLTRANSFERASE"/>
    <property type="match status" value="1"/>
</dbReference>
<name>A0AAN8IJK5_TRICO</name>
<gene>
    <name evidence="8" type="ORF">GCK32_007753</name>
</gene>
<dbReference type="AlphaFoldDB" id="A0AAN8IJK5"/>
<protein>
    <submittedName>
        <fullName evidence="8">Uncharacterized protein</fullName>
    </submittedName>
</protein>
<evidence type="ECO:0000256" key="3">
    <source>
        <dbReference type="ARBA" id="ARBA00022692"/>
    </source>
</evidence>
<evidence type="ECO:0000256" key="6">
    <source>
        <dbReference type="ARBA" id="ARBA00023136"/>
    </source>
</evidence>
<keyword evidence="9" id="KW-1185">Reference proteome</keyword>
<evidence type="ECO:0000256" key="5">
    <source>
        <dbReference type="ARBA" id="ARBA00022989"/>
    </source>
</evidence>
<evidence type="ECO:0000313" key="9">
    <source>
        <dbReference type="Proteomes" id="UP001331761"/>
    </source>
</evidence>
<sequence length="380" mass="42738">NPTLGVPWGEVNKWQVNEDVMTRPPYQLLGKRGAKGGRRGHLREVLLPLLIGVSIGYVLGLTLSFEEIDSIDHITQIDEDAPESTLFFLRCLILVNSDAKKPLNFITAIRDTYGNVCNQTTFYTNSEEIQRKAADQHVVVVDSTLNGFYWNYFQHVVDASSIVPAQWTYIGDEQGFLSVQNLRKLVRGFNHRRPFMFGRIFMQKPIMSYIFPFLQRQRMSLQSGIVMTTAAIKSLSRCNGVLWPRATETALIACANEQGIKVIDPVDEDGMHLFHDRDLKSLLPEAYQAKHNHKGKNVPGCCSDHAISFGQLSYKDIRLADFASVQWKVFGLGGVEEVNASYAIDPNIFTTKMTTPLPKKTTTFPAKKQLKVPNAPNKSS</sequence>
<comment type="caution">
    <text evidence="8">The sequence shown here is derived from an EMBL/GenBank/DDBJ whole genome shotgun (WGS) entry which is preliminary data.</text>
</comment>
<evidence type="ECO:0000256" key="7">
    <source>
        <dbReference type="SAM" id="MobiDB-lite"/>
    </source>
</evidence>
<feature type="region of interest" description="Disordered" evidence="7">
    <location>
        <begin position="360"/>
        <end position="380"/>
    </location>
</feature>
<dbReference type="InterPro" id="IPR026050">
    <property type="entry name" value="C1GALT1/C1GALT1_chp1"/>
</dbReference>
<dbReference type="GO" id="GO:0016263">
    <property type="term" value="F:glycoprotein-N-acetylgalactosamine 3-beta-galactosyltransferase activity"/>
    <property type="evidence" value="ECO:0007669"/>
    <property type="project" value="TreeGrafter"/>
</dbReference>
<dbReference type="EMBL" id="WIXE01011124">
    <property type="protein sequence ID" value="KAK5977024.1"/>
    <property type="molecule type" value="Genomic_DNA"/>
</dbReference>
<evidence type="ECO:0000313" key="8">
    <source>
        <dbReference type="EMBL" id="KAK5977024.1"/>
    </source>
</evidence>
<evidence type="ECO:0000256" key="4">
    <source>
        <dbReference type="ARBA" id="ARBA00022968"/>
    </source>
</evidence>
<proteinExistence type="inferred from homology"/>
<comment type="subcellular location">
    <subcellularLocation>
        <location evidence="1">Membrane</location>
        <topology evidence="1">Single-pass type II membrane protein</topology>
    </subcellularLocation>
</comment>
<organism evidence="8 9">
    <name type="scientific">Trichostrongylus colubriformis</name>
    <name type="common">Black scour worm</name>
    <dbReference type="NCBI Taxonomy" id="6319"/>
    <lineage>
        <taxon>Eukaryota</taxon>
        <taxon>Metazoa</taxon>
        <taxon>Ecdysozoa</taxon>
        <taxon>Nematoda</taxon>
        <taxon>Chromadorea</taxon>
        <taxon>Rhabditida</taxon>
        <taxon>Rhabditina</taxon>
        <taxon>Rhabditomorpha</taxon>
        <taxon>Strongyloidea</taxon>
        <taxon>Trichostrongylidae</taxon>
        <taxon>Trichostrongylus</taxon>
    </lineage>
</organism>
<evidence type="ECO:0000256" key="2">
    <source>
        <dbReference type="ARBA" id="ARBA00006462"/>
    </source>
</evidence>
<keyword evidence="3" id="KW-0812">Transmembrane</keyword>
<keyword evidence="5" id="KW-1133">Transmembrane helix</keyword>
<keyword evidence="6" id="KW-0472">Membrane</keyword>
<dbReference type="GO" id="GO:0016020">
    <property type="term" value="C:membrane"/>
    <property type="evidence" value="ECO:0007669"/>
    <property type="project" value="UniProtKB-SubCell"/>
</dbReference>
<accession>A0AAN8IJK5</accession>
<feature type="non-terminal residue" evidence="8">
    <location>
        <position position="1"/>
    </location>
</feature>
<comment type="similarity">
    <text evidence="2">Belongs to the glycosyltransferase 31 family. Beta3-Gal-T subfamily.</text>
</comment>
<keyword evidence="4" id="KW-0735">Signal-anchor</keyword>